<gene>
    <name evidence="3" type="ORF">GCM10023116_09770</name>
</gene>
<dbReference type="RefSeq" id="WP_345194401.1">
    <property type="nucleotide sequence ID" value="NZ_BAABFL010000090.1"/>
</dbReference>
<dbReference type="SUPFAM" id="SSF56349">
    <property type="entry name" value="DNA breaking-rejoining enzymes"/>
    <property type="match status" value="1"/>
</dbReference>
<dbReference type="Pfam" id="PF12167">
    <property type="entry name" value="Arm-DNA-bind_2"/>
    <property type="match status" value="1"/>
</dbReference>
<dbReference type="Gene3D" id="1.10.150.130">
    <property type="match status" value="1"/>
</dbReference>
<evidence type="ECO:0000313" key="3">
    <source>
        <dbReference type="EMBL" id="GAA4648707.1"/>
    </source>
</evidence>
<reference evidence="4" key="1">
    <citation type="journal article" date="2019" name="Int. J. Syst. Evol. Microbiol.">
        <title>The Global Catalogue of Microorganisms (GCM) 10K type strain sequencing project: providing services to taxonomists for standard genome sequencing and annotation.</title>
        <authorList>
            <consortium name="The Broad Institute Genomics Platform"/>
            <consortium name="The Broad Institute Genome Sequencing Center for Infectious Disease"/>
            <person name="Wu L."/>
            <person name="Ma J."/>
        </authorList>
    </citation>
    <scope>NUCLEOTIDE SEQUENCE [LARGE SCALE GENOMIC DNA]</scope>
    <source>
        <strain evidence="4">JCM 17805</strain>
    </source>
</reference>
<dbReference type="Proteomes" id="UP001500604">
    <property type="component" value="Unassembled WGS sequence"/>
</dbReference>
<dbReference type="InterPro" id="IPR011010">
    <property type="entry name" value="DNA_brk_join_enz"/>
</dbReference>
<evidence type="ECO:0000259" key="2">
    <source>
        <dbReference type="Pfam" id="PF12167"/>
    </source>
</evidence>
<accession>A0ABP8V1G8</accession>
<protein>
    <recommendedName>
        <fullName evidence="2">Min27-like integrase DNA-binding domain-containing protein</fullName>
    </recommendedName>
</protein>
<feature type="domain" description="Min27-like integrase DNA-binding" evidence="2">
    <location>
        <begin position="7"/>
        <end position="70"/>
    </location>
</feature>
<sequence length="178" mass="20150">MGTKQYEGVRSRSKSTIEVGFSYNGKWRWEAIKLDPTPANLKRTARFRARVVQSIEDGTFNYAISFPDSKRKGEIQVCAGGKTNLVLYMRRWLETIKNDIAASTHEFYEKVINQLEDYMPSMPLGGVQGKDMKEWLDSRTRGHKHKNNLLSCVRTALEDAVDAELIAVNPLAAYSGTT</sequence>
<dbReference type="InterPro" id="IPR022000">
    <property type="entry name" value="Min27-like_integrase_DNA_bind"/>
</dbReference>
<dbReference type="InterPro" id="IPR010998">
    <property type="entry name" value="Integrase_recombinase_N"/>
</dbReference>
<keyword evidence="1" id="KW-0238">DNA-binding</keyword>
<comment type="caution">
    <text evidence="3">The sequence shown here is derived from an EMBL/GenBank/DDBJ whole genome shotgun (WGS) entry which is preliminary data.</text>
</comment>
<evidence type="ECO:0000313" key="4">
    <source>
        <dbReference type="Proteomes" id="UP001500604"/>
    </source>
</evidence>
<proteinExistence type="predicted"/>
<organism evidence="3 4">
    <name type="scientific">Kistimonas scapharcae</name>
    <dbReference type="NCBI Taxonomy" id="1036133"/>
    <lineage>
        <taxon>Bacteria</taxon>
        <taxon>Pseudomonadati</taxon>
        <taxon>Pseudomonadota</taxon>
        <taxon>Gammaproteobacteria</taxon>
        <taxon>Oceanospirillales</taxon>
        <taxon>Endozoicomonadaceae</taxon>
        <taxon>Kistimonas</taxon>
    </lineage>
</organism>
<evidence type="ECO:0000256" key="1">
    <source>
        <dbReference type="ARBA" id="ARBA00023125"/>
    </source>
</evidence>
<name>A0ABP8V1G8_9GAMM</name>
<dbReference type="EMBL" id="BAABFL010000090">
    <property type="protein sequence ID" value="GAA4648707.1"/>
    <property type="molecule type" value="Genomic_DNA"/>
</dbReference>
<keyword evidence="4" id="KW-1185">Reference proteome</keyword>